<comment type="caution">
    <text evidence="1">The sequence shown here is derived from an EMBL/GenBank/DDBJ whole genome shotgun (WGS) entry which is preliminary data.</text>
</comment>
<sequence>MQKCSVEARGAQPRLRIRVGFRCGLLRVPKYLFPVTTEMLKESLNRPGENIVH</sequence>
<protein>
    <submittedName>
        <fullName evidence="1">Uncharacterized protein</fullName>
    </submittedName>
</protein>
<proteinExistence type="predicted"/>
<reference evidence="1 2" key="1">
    <citation type="journal article" date="2018" name="Sci. Rep.">
        <title>Genomic signatures of local adaptation to the degree of environmental predictability in rotifers.</title>
        <authorList>
            <person name="Franch-Gras L."/>
            <person name="Hahn C."/>
            <person name="Garcia-Roger E.M."/>
            <person name="Carmona M.J."/>
            <person name="Serra M."/>
            <person name="Gomez A."/>
        </authorList>
    </citation>
    <scope>NUCLEOTIDE SEQUENCE [LARGE SCALE GENOMIC DNA]</scope>
    <source>
        <strain evidence="1">HYR1</strain>
    </source>
</reference>
<dbReference type="AlphaFoldDB" id="A0A3M7T8Y3"/>
<gene>
    <name evidence="1" type="ORF">BpHYR1_043044</name>
</gene>
<dbReference type="EMBL" id="REGN01000107">
    <property type="protein sequence ID" value="RNA44429.1"/>
    <property type="molecule type" value="Genomic_DNA"/>
</dbReference>
<evidence type="ECO:0000313" key="2">
    <source>
        <dbReference type="Proteomes" id="UP000276133"/>
    </source>
</evidence>
<accession>A0A3M7T8Y3</accession>
<name>A0A3M7T8Y3_BRAPC</name>
<keyword evidence="2" id="KW-1185">Reference proteome</keyword>
<evidence type="ECO:0000313" key="1">
    <source>
        <dbReference type="EMBL" id="RNA44429.1"/>
    </source>
</evidence>
<organism evidence="1 2">
    <name type="scientific">Brachionus plicatilis</name>
    <name type="common">Marine rotifer</name>
    <name type="synonym">Brachionus muelleri</name>
    <dbReference type="NCBI Taxonomy" id="10195"/>
    <lineage>
        <taxon>Eukaryota</taxon>
        <taxon>Metazoa</taxon>
        <taxon>Spiralia</taxon>
        <taxon>Gnathifera</taxon>
        <taxon>Rotifera</taxon>
        <taxon>Eurotatoria</taxon>
        <taxon>Monogononta</taxon>
        <taxon>Pseudotrocha</taxon>
        <taxon>Ploima</taxon>
        <taxon>Brachionidae</taxon>
        <taxon>Brachionus</taxon>
    </lineage>
</organism>
<dbReference type="Proteomes" id="UP000276133">
    <property type="component" value="Unassembled WGS sequence"/>
</dbReference>